<organism evidence="9 10">
    <name type="scientific">Cohnella xylanilytica</name>
    <dbReference type="NCBI Taxonomy" id="557555"/>
    <lineage>
        <taxon>Bacteria</taxon>
        <taxon>Bacillati</taxon>
        <taxon>Bacillota</taxon>
        <taxon>Bacilli</taxon>
        <taxon>Bacillales</taxon>
        <taxon>Paenibacillaceae</taxon>
        <taxon>Cohnella</taxon>
    </lineage>
</organism>
<dbReference type="GO" id="GO:0006508">
    <property type="term" value="P:proteolysis"/>
    <property type="evidence" value="ECO:0007669"/>
    <property type="project" value="UniProtKB-KW"/>
</dbReference>
<comment type="similarity">
    <text evidence="1 6 7">Belongs to the peptidase S8 family.</text>
</comment>
<comment type="caution">
    <text evidence="9">The sequence shown here is derived from an EMBL/GenBank/DDBJ whole genome shotgun (WGS) entry which is preliminary data.</text>
</comment>
<dbReference type="Gene3D" id="3.40.50.200">
    <property type="entry name" value="Peptidase S8/S53 domain"/>
    <property type="match status" value="1"/>
</dbReference>
<dbReference type="CDD" id="cd07477">
    <property type="entry name" value="Peptidases_S8_Subtilisin_subset"/>
    <property type="match status" value="1"/>
</dbReference>
<protein>
    <submittedName>
        <fullName evidence="9">S8 family peptidase</fullName>
    </submittedName>
</protein>
<dbReference type="InterPro" id="IPR022398">
    <property type="entry name" value="Peptidase_S8_His-AS"/>
</dbReference>
<keyword evidence="5 6" id="KW-0720">Serine protease</keyword>
<feature type="active site" description="Charge relay system" evidence="6">
    <location>
        <position position="168"/>
    </location>
</feature>
<dbReference type="InterPro" id="IPR036852">
    <property type="entry name" value="Peptidase_S8/S53_dom_sf"/>
</dbReference>
<feature type="active site" description="Charge relay system" evidence="6">
    <location>
        <position position="139"/>
    </location>
</feature>
<evidence type="ECO:0000256" key="7">
    <source>
        <dbReference type="RuleBase" id="RU003355"/>
    </source>
</evidence>
<dbReference type="InterPro" id="IPR034202">
    <property type="entry name" value="Subtilisin_Carlsberg-like"/>
</dbReference>
<reference evidence="9 10" key="1">
    <citation type="submission" date="2020-08" db="EMBL/GenBank/DDBJ databases">
        <title>Cohnella phylogeny.</title>
        <authorList>
            <person name="Dunlap C."/>
        </authorList>
    </citation>
    <scope>NUCLEOTIDE SEQUENCE [LARGE SCALE GENOMIC DNA]</scope>
    <source>
        <strain evidence="9 10">DSM 25239</strain>
    </source>
</reference>
<dbReference type="GO" id="GO:0004252">
    <property type="term" value="F:serine-type endopeptidase activity"/>
    <property type="evidence" value="ECO:0007669"/>
    <property type="project" value="UniProtKB-UniRule"/>
</dbReference>
<evidence type="ECO:0000313" key="9">
    <source>
        <dbReference type="EMBL" id="MBB6696069.1"/>
    </source>
</evidence>
<evidence type="ECO:0000259" key="8">
    <source>
        <dbReference type="Pfam" id="PF00082"/>
    </source>
</evidence>
<dbReference type="AlphaFoldDB" id="A0A841U880"/>
<name>A0A841U880_9BACL</name>
<dbReference type="PROSITE" id="PS51892">
    <property type="entry name" value="SUBTILASE"/>
    <property type="match status" value="1"/>
</dbReference>
<feature type="domain" description="Peptidase S8/S53" evidence="8">
    <location>
        <begin position="130"/>
        <end position="356"/>
    </location>
</feature>
<evidence type="ECO:0000256" key="3">
    <source>
        <dbReference type="ARBA" id="ARBA00022723"/>
    </source>
</evidence>
<keyword evidence="4 6" id="KW-0378">Hydrolase</keyword>
<dbReference type="InterPro" id="IPR050131">
    <property type="entry name" value="Peptidase_S8_subtilisin-like"/>
</dbReference>
<accession>A0A841U880</accession>
<evidence type="ECO:0000256" key="5">
    <source>
        <dbReference type="ARBA" id="ARBA00022825"/>
    </source>
</evidence>
<dbReference type="InterPro" id="IPR000209">
    <property type="entry name" value="Peptidase_S8/S53_dom"/>
</dbReference>
<dbReference type="PROSITE" id="PS00137">
    <property type="entry name" value="SUBTILASE_HIS"/>
    <property type="match status" value="1"/>
</dbReference>
<dbReference type="InterPro" id="IPR023828">
    <property type="entry name" value="Peptidase_S8_Ser-AS"/>
</dbReference>
<dbReference type="RefSeq" id="WP_185140010.1">
    <property type="nucleotide sequence ID" value="NZ_JACJVR010000168.1"/>
</dbReference>
<evidence type="ECO:0000256" key="1">
    <source>
        <dbReference type="ARBA" id="ARBA00011073"/>
    </source>
</evidence>
<keyword evidence="3" id="KW-0479">Metal-binding</keyword>
<evidence type="ECO:0000256" key="2">
    <source>
        <dbReference type="ARBA" id="ARBA00022670"/>
    </source>
</evidence>
<keyword evidence="2 6" id="KW-0645">Protease</keyword>
<dbReference type="PRINTS" id="PR00723">
    <property type="entry name" value="SUBTILISIN"/>
</dbReference>
<evidence type="ECO:0000256" key="4">
    <source>
        <dbReference type="ARBA" id="ARBA00022801"/>
    </source>
</evidence>
<proteinExistence type="inferred from homology"/>
<dbReference type="GO" id="GO:0046872">
    <property type="term" value="F:metal ion binding"/>
    <property type="evidence" value="ECO:0007669"/>
    <property type="project" value="UniProtKB-KW"/>
</dbReference>
<dbReference type="PANTHER" id="PTHR43806">
    <property type="entry name" value="PEPTIDASE S8"/>
    <property type="match status" value="1"/>
</dbReference>
<dbReference type="PANTHER" id="PTHR43806:SF11">
    <property type="entry name" value="CEREVISIN-RELATED"/>
    <property type="match status" value="1"/>
</dbReference>
<evidence type="ECO:0000313" key="10">
    <source>
        <dbReference type="Proteomes" id="UP000553776"/>
    </source>
</evidence>
<dbReference type="PROSITE" id="PS00138">
    <property type="entry name" value="SUBTILASE_SER"/>
    <property type="match status" value="1"/>
</dbReference>
<dbReference type="SUPFAM" id="SSF52743">
    <property type="entry name" value="Subtilisin-like"/>
    <property type="match status" value="1"/>
</dbReference>
<dbReference type="InterPro" id="IPR023827">
    <property type="entry name" value="Peptidase_S8_Asp-AS"/>
</dbReference>
<dbReference type="Proteomes" id="UP000553776">
    <property type="component" value="Unassembled WGS sequence"/>
</dbReference>
<feature type="active site" description="Charge relay system" evidence="6">
    <location>
        <position position="323"/>
    </location>
</feature>
<sequence length="375" mass="39450">MNSVEQLLCRSVRAKPSRSAERRIVAFRDPADYRSCLRRLAAMGVKPVKTSSALRLICVRANKKHDWGKLRSHPKVAYAEKDAKVTAHGLPDTKRKVRVRRSSAKADCPPKAPWNVCRVQSPPVWTRTRGAGVKIGIIDTGIARHPDLRIAGGVNTIGGTSFADDNGHGTHVAGIAAATGRGRIFGNAPQAGLYAIKALDSSGSGFVSDIVEGIDWCIANGIRVINMSFGMPGDSQALRAAVRRARRRGIVLVASAGNDGRQSGGVIDAPARYPETLAVAATTRGDRVASFSSRGRGIDLAAPGVNILSTWPGGRYVRLSGTSMSAPHVTGGSALLRALSPRLGASAVGSRLRANARRIPGGRMAVGSGLLQVAP</sequence>
<feature type="non-terminal residue" evidence="9">
    <location>
        <position position="375"/>
    </location>
</feature>
<dbReference type="InterPro" id="IPR015500">
    <property type="entry name" value="Peptidase_S8_subtilisin-rel"/>
</dbReference>
<dbReference type="PROSITE" id="PS00136">
    <property type="entry name" value="SUBTILASE_ASP"/>
    <property type="match status" value="1"/>
</dbReference>
<keyword evidence="10" id="KW-1185">Reference proteome</keyword>
<dbReference type="EMBL" id="JACJVR010000168">
    <property type="protein sequence ID" value="MBB6696069.1"/>
    <property type="molecule type" value="Genomic_DNA"/>
</dbReference>
<gene>
    <name evidence="9" type="ORF">H7B90_32240</name>
</gene>
<dbReference type="Pfam" id="PF00082">
    <property type="entry name" value="Peptidase_S8"/>
    <property type="match status" value="1"/>
</dbReference>
<evidence type="ECO:0000256" key="6">
    <source>
        <dbReference type="PROSITE-ProRule" id="PRU01240"/>
    </source>
</evidence>